<organism evidence="1 2">
    <name type="scientific">Bugula neritina</name>
    <name type="common">Brown bryozoan</name>
    <name type="synonym">Sertularia neritina</name>
    <dbReference type="NCBI Taxonomy" id="10212"/>
    <lineage>
        <taxon>Eukaryota</taxon>
        <taxon>Metazoa</taxon>
        <taxon>Spiralia</taxon>
        <taxon>Lophotrochozoa</taxon>
        <taxon>Bryozoa</taxon>
        <taxon>Gymnolaemata</taxon>
        <taxon>Cheilostomatida</taxon>
        <taxon>Flustrina</taxon>
        <taxon>Buguloidea</taxon>
        <taxon>Bugulidae</taxon>
        <taxon>Bugula</taxon>
    </lineage>
</organism>
<accession>A0A7J7J444</accession>
<name>A0A7J7J444_BUGNE</name>
<protein>
    <submittedName>
        <fullName evidence="1">Uncharacterized protein</fullName>
    </submittedName>
</protein>
<comment type="caution">
    <text evidence="1">The sequence shown here is derived from an EMBL/GenBank/DDBJ whole genome shotgun (WGS) entry which is preliminary data.</text>
</comment>
<dbReference type="Proteomes" id="UP000593567">
    <property type="component" value="Unassembled WGS sequence"/>
</dbReference>
<dbReference type="AlphaFoldDB" id="A0A7J7J444"/>
<gene>
    <name evidence="1" type="ORF">EB796_021551</name>
</gene>
<sequence length="82" mass="10077">MWFNQDSRKIVKKQRSLYNRFKKTGDPFDHKLYAQYRKQAKKDMRQHKQAYSDQVSQEYHYKYKTEVEYGNHENVLSAVNVK</sequence>
<evidence type="ECO:0000313" key="1">
    <source>
        <dbReference type="EMBL" id="KAF6020178.1"/>
    </source>
</evidence>
<keyword evidence="2" id="KW-1185">Reference proteome</keyword>
<dbReference type="EMBL" id="VXIV02003191">
    <property type="protein sequence ID" value="KAF6020178.1"/>
    <property type="molecule type" value="Genomic_DNA"/>
</dbReference>
<proteinExistence type="predicted"/>
<reference evidence="1" key="1">
    <citation type="submission" date="2020-06" db="EMBL/GenBank/DDBJ databases">
        <title>Draft genome of Bugula neritina, a colonial animal packing powerful symbionts and potential medicines.</title>
        <authorList>
            <person name="Rayko M."/>
        </authorList>
    </citation>
    <scope>NUCLEOTIDE SEQUENCE [LARGE SCALE GENOMIC DNA]</scope>
    <source>
        <strain evidence="1">Kwan_BN1</strain>
    </source>
</reference>
<evidence type="ECO:0000313" key="2">
    <source>
        <dbReference type="Proteomes" id="UP000593567"/>
    </source>
</evidence>